<dbReference type="AlphaFoldDB" id="A0A915KD65"/>
<evidence type="ECO:0000256" key="1">
    <source>
        <dbReference type="SAM" id="Phobius"/>
    </source>
</evidence>
<keyword evidence="1" id="KW-0812">Transmembrane</keyword>
<accession>A0A915KD65</accession>
<evidence type="ECO:0000313" key="3">
    <source>
        <dbReference type="WBParaSite" id="nRc.2.0.1.t35864-RA"/>
    </source>
</evidence>
<dbReference type="WBParaSite" id="nRc.2.0.1.t35864-RA">
    <property type="protein sequence ID" value="nRc.2.0.1.t35864-RA"/>
    <property type="gene ID" value="nRc.2.0.1.g35864"/>
</dbReference>
<feature type="transmembrane region" description="Helical" evidence="1">
    <location>
        <begin position="20"/>
        <end position="45"/>
    </location>
</feature>
<organism evidence="2 3">
    <name type="scientific">Romanomermis culicivorax</name>
    <name type="common">Nematode worm</name>
    <dbReference type="NCBI Taxonomy" id="13658"/>
    <lineage>
        <taxon>Eukaryota</taxon>
        <taxon>Metazoa</taxon>
        <taxon>Ecdysozoa</taxon>
        <taxon>Nematoda</taxon>
        <taxon>Enoplea</taxon>
        <taxon>Dorylaimia</taxon>
        <taxon>Mermithida</taxon>
        <taxon>Mermithoidea</taxon>
        <taxon>Mermithidae</taxon>
        <taxon>Romanomermis</taxon>
    </lineage>
</organism>
<reference evidence="3" key="1">
    <citation type="submission" date="2022-11" db="UniProtKB">
        <authorList>
            <consortium name="WormBaseParasite"/>
        </authorList>
    </citation>
    <scope>IDENTIFICATION</scope>
</reference>
<keyword evidence="1" id="KW-1133">Transmembrane helix</keyword>
<name>A0A915KD65_ROMCU</name>
<protein>
    <submittedName>
        <fullName evidence="3">Uncharacterized protein</fullName>
    </submittedName>
</protein>
<keyword evidence="1" id="KW-0472">Membrane</keyword>
<proteinExistence type="predicted"/>
<evidence type="ECO:0000313" key="2">
    <source>
        <dbReference type="Proteomes" id="UP000887565"/>
    </source>
</evidence>
<sequence length="101" mass="11558">MDPDLESQDETMNMRETWGLGALSSFSPSFCAVVFGIATFCYIPMRLLDYCHRLVNIDDVFWIFYVGDIVLFASTNMAASSLFFVNIEKSMRFFNVTIVNI</sequence>
<keyword evidence="2" id="KW-1185">Reference proteome</keyword>
<feature type="transmembrane region" description="Helical" evidence="1">
    <location>
        <begin position="60"/>
        <end position="85"/>
    </location>
</feature>
<dbReference type="Proteomes" id="UP000887565">
    <property type="component" value="Unplaced"/>
</dbReference>